<dbReference type="EMBL" id="CP012332">
    <property type="protein sequence ID" value="AKU91416.1"/>
    <property type="molecule type" value="Genomic_DNA"/>
</dbReference>
<feature type="domain" description="UBP-type" evidence="1">
    <location>
        <begin position="1"/>
        <end position="82"/>
    </location>
</feature>
<proteinExistence type="predicted"/>
<organism evidence="2 3">
    <name type="scientific">Vulgatibacter incomptus</name>
    <dbReference type="NCBI Taxonomy" id="1391653"/>
    <lineage>
        <taxon>Bacteria</taxon>
        <taxon>Pseudomonadati</taxon>
        <taxon>Myxococcota</taxon>
        <taxon>Myxococcia</taxon>
        <taxon>Myxococcales</taxon>
        <taxon>Cystobacterineae</taxon>
        <taxon>Vulgatibacteraceae</taxon>
        <taxon>Vulgatibacter</taxon>
    </lineage>
</organism>
<dbReference type="Pfam" id="PF02148">
    <property type="entry name" value="zf-UBP"/>
    <property type="match status" value="1"/>
</dbReference>
<protein>
    <recommendedName>
        <fullName evidence="1">UBP-type domain-containing protein</fullName>
    </recommendedName>
</protein>
<dbReference type="InterPro" id="IPR013083">
    <property type="entry name" value="Znf_RING/FYVE/PHD"/>
</dbReference>
<reference evidence="2 3" key="1">
    <citation type="submission" date="2015-08" db="EMBL/GenBank/DDBJ databases">
        <authorList>
            <person name="Babu N.S."/>
            <person name="Beckwith C.J."/>
            <person name="Beseler K.G."/>
            <person name="Brison A."/>
            <person name="Carone J.V."/>
            <person name="Caskin T.P."/>
            <person name="Diamond M."/>
            <person name="Durham M.E."/>
            <person name="Foxe J.M."/>
            <person name="Go M."/>
            <person name="Henderson B.A."/>
            <person name="Jones I.B."/>
            <person name="McGettigan J.A."/>
            <person name="Micheletti S.J."/>
            <person name="Nasrallah M.E."/>
            <person name="Ortiz D."/>
            <person name="Piller C.R."/>
            <person name="Privatt S.R."/>
            <person name="Schneider S.L."/>
            <person name="Sharp S."/>
            <person name="Smith T.C."/>
            <person name="Stanton J.D."/>
            <person name="Ullery H.E."/>
            <person name="Wilson R.J."/>
            <person name="Serrano M.G."/>
            <person name="Buck G."/>
            <person name="Lee V."/>
            <person name="Wang Y."/>
            <person name="Carvalho R."/>
            <person name="Voegtly L."/>
            <person name="Shi R."/>
            <person name="Duckworth R."/>
            <person name="Johnson A."/>
            <person name="Loviza R."/>
            <person name="Walstead R."/>
            <person name="Shah Z."/>
            <person name="Kiflezghi M."/>
            <person name="Wade K."/>
            <person name="Ball S.L."/>
            <person name="Bradley K.W."/>
            <person name="Asai D.J."/>
            <person name="Bowman C.A."/>
            <person name="Russell D.A."/>
            <person name="Pope W.H."/>
            <person name="Jacobs-Sera D."/>
            <person name="Hendrix R.W."/>
            <person name="Hatfull G.F."/>
        </authorList>
    </citation>
    <scope>NUCLEOTIDE SEQUENCE [LARGE SCALE GENOMIC DNA]</scope>
    <source>
        <strain evidence="2 3">DSM 27710</strain>
    </source>
</reference>
<dbReference type="KEGG" id="vin:AKJ08_1803"/>
<evidence type="ECO:0000313" key="3">
    <source>
        <dbReference type="Proteomes" id="UP000055590"/>
    </source>
</evidence>
<gene>
    <name evidence="2" type="ORF">AKJ08_1803</name>
</gene>
<sequence length="102" mass="11456">MRTGGKWVELRLCLTCGHVGCCNSSPGRHAEQHFASTGHPIIRAFSQAEDWAWCYADEAYLGTEEIDQALDAGHRHQLRASANQTPRLGFWMMQELGLPMLQ</sequence>
<evidence type="ECO:0000313" key="2">
    <source>
        <dbReference type="EMBL" id="AKU91416.1"/>
    </source>
</evidence>
<dbReference type="PROSITE" id="PS50271">
    <property type="entry name" value="ZF_UBP"/>
    <property type="match status" value="1"/>
</dbReference>
<dbReference type="Proteomes" id="UP000055590">
    <property type="component" value="Chromosome"/>
</dbReference>
<evidence type="ECO:0000259" key="1">
    <source>
        <dbReference type="PROSITE" id="PS50271"/>
    </source>
</evidence>
<dbReference type="STRING" id="1391653.AKJ08_1803"/>
<dbReference type="Gene3D" id="3.30.40.10">
    <property type="entry name" value="Zinc/RING finger domain, C3HC4 (zinc finger)"/>
    <property type="match status" value="1"/>
</dbReference>
<dbReference type="RefSeq" id="WP_240475475.1">
    <property type="nucleotide sequence ID" value="NZ_CP012332.1"/>
</dbReference>
<dbReference type="GO" id="GO:0008270">
    <property type="term" value="F:zinc ion binding"/>
    <property type="evidence" value="ECO:0007669"/>
    <property type="project" value="InterPro"/>
</dbReference>
<dbReference type="AlphaFoldDB" id="A0A0K1PDD6"/>
<name>A0A0K1PDD6_9BACT</name>
<keyword evidence="3" id="KW-1185">Reference proteome</keyword>
<dbReference type="InterPro" id="IPR001607">
    <property type="entry name" value="Znf_UBP"/>
</dbReference>
<dbReference type="SUPFAM" id="SSF57850">
    <property type="entry name" value="RING/U-box"/>
    <property type="match status" value="1"/>
</dbReference>
<accession>A0A0K1PDD6</accession>